<keyword evidence="3" id="KW-1185">Reference proteome</keyword>
<evidence type="ECO:0000313" key="3">
    <source>
        <dbReference type="Proteomes" id="UP001341281"/>
    </source>
</evidence>
<dbReference type="Proteomes" id="UP001341281">
    <property type="component" value="Chromosome 07"/>
</dbReference>
<feature type="region of interest" description="Disordered" evidence="1">
    <location>
        <begin position="215"/>
        <end position="272"/>
    </location>
</feature>
<evidence type="ECO:0008006" key="4">
    <source>
        <dbReference type="Google" id="ProtNLM"/>
    </source>
</evidence>
<sequence>MVIHRVTKEISSSGSFPTLTQSNYYDWAACMRVMLQARGLWIAVSIGTDVLIEDRMALEVLTKAVPAELMGTIAYKATAKIAWDSIKLMNVGVERVRKAKASTLRREFDSLKFKDGETVDDFGIRINRIANQLAVLGGGLKEEEIVHKFLQAFPLRFEQIASSIETLLDLKDVTVEELIGRLKATEERHGYNGNDSIAKLNLTEDERVARISSRLQLTGGGSGSNSGGGTTAGSSGAGSERGKESASGNKTGHGCGRGGGRGGGGGRSSHDGGTVAGNECRYCGKKGHCARVPQEEARQAGTHGANRERRGRASPLGGYDDDRYHDIDGGGALHIVWCPPR</sequence>
<name>A0AAQ3X521_PASNO</name>
<dbReference type="Pfam" id="PF14223">
    <property type="entry name" value="Retrotran_gag_2"/>
    <property type="match status" value="1"/>
</dbReference>
<gene>
    <name evidence="2" type="ORF">U9M48_032111</name>
</gene>
<organism evidence="2 3">
    <name type="scientific">Paspalum notatum var. saurae</name>
    <dbReference type="NCBI Taxonomy" id="547442"/>
    <lineage>
        <taxon>Eukaryota</taxon>
        <taxon>Viridiplantae</taxon>
        <taxon>Streptophyta</taxon>
        <taxon>Embryophyta</taxon>
        <taxon>Tracheophyta</taxon>
        <taxon>Spermatophyta</taxon>
        <taxon>Magnoliopsida</taxon>
        <taxon>Liliopsida</taxon>
        <taxon>Poales</taxon>
        <taxon>Poaceae</taxon>
        <taxon>PACMAD clade</taxon>
        <taxon>Panicoideae</taxon>
        <taxon>Andropogonodae</taxon>
        <taxon>Paspaleae</taxon>
        <taxon>Paspalinae</taxon>
        <taxon>Paspalum</taxon>
    </lineage>
</organism>
<evidence type="ECO:0000256" key="1">
    <source>
        <dbReference type="SAM" id="MobiDB-lite"/>
    </source>
</evidence>
<dbReference type="PANTHER" id="PTHR35317">
    <property type="entry name" value="OS04G0629600 PROTEIN"/>
    <property type="match status" value="1"/>
</dbReference>
<accession>A0AAQ3X521</accession>
<dbReference type="EMBL" id="CP144751">
    <property type="protein sequence ID" value="WVZ85161.1"/>
    <property type="molecule type" value="Genomic_DNA"/>
</dbReference>
<proteinExistence type="predicted"/>
<feature type="compositionally biased region" description="Gly residues" evidence="1">
    <location>
        <begin position="251"/>
        <end position="267"/>
    </location>
</feature>
<dbReference type="PANTHER" id="PTHR35317:SF38">
    <property type="entry name" value="RNA-DIRECTED DNA POLYMERASE"/>
    <property type="match status" value="1"/>
</dbReference>
<feature type="compositionally biased region" description="Gly residues" evidence="1">
    <location>
        <begin position="218"/>
        <end position="231"/>
    </location>
</feature>
<reference evidence="2 3" key="1">
    <citation type="submission" date="2024-02" db="EMBL/GenBank/DDBJ databases">
        <title>High-quality chromosome-scale genome assembly of Pensacola bahiagrass (Paspalum notatum Flugge var. saurae).</title>
        <authorList>
            <person name="Vega J.M."/>
            <person name="Podio M."/>
            <person name="Orjuela J."/>
            <person name="Siena L.A."/>
            <person name="Pessino S.C."/>
            <person name="Combes M.C."/>
            <person name="Mariac C."/>
            <person name="Albertini E."/>
            <person name="Pupilli F."/>
            <person name="Ortiz J.P.A."/>
            <person name="Leblanc O."/>
        </authorList>
    </citation>
    <scope>NUCLEOTIDE SEQUENCE [LARGE SCALE GENOMIC DNA]</scope>
    <source>
        <strain evidence="2">R1</strain>
        <tissue evidence="2">Leaf</tissue>
    </source>
</reference>
<feature type="region of interest" description="Disordered" evidence="1">
    <location>
        <begin position="291"/>
        <end position="324"/>
    </location>
</feature>
<evidence type="ECO:0000313" key="2">
    <source>
        <dbReference type="EMBL" id="WVZ85161.1"/>
    </source>
</evidence>
<protein>
    <recommendedName>
        <fullName evidence="4">DUF4219 domain-containing protein</fullName>
    </recommendedName>
</protein>
<dbReference type="AlphaFoldDB" id="A0AAQ3X521"/>